<accession>A0A4R2PF81</accession>
<feature type="domain" description="Penicillin-binding protein transpeptidase" evidence="5">
    <location>
        <begin position="229"/>
        <end position="529"/>
    </location>
</feature>
<keyword evidence="3 4" id="KW-0472">Membrane</keyword>
<dbReference type="AlphaFoldDB" id="A0A4R2PF81"/>
<dbReference type="SUPFAM" id="SSF56601">
    <property type="entry name" value="beta-lactamase/transpeptidase-like"/>
    <property type="match status" value="1"/>
</dbReference>
<dbReference type="InterPro" id="IPR001460">
    <property type="entry name" value="PCN-bd_Tpept"/>
</dbReference>
<dbReference type="GO" id="GO:0004180">
    <property type="term" value="F:carboxypeptidase activity"/>
    <property type="evidence" value="ECO:0007669"/>
    <property type="project" value="UniProtKB-KW"/>
</dbReference>
<dbReference type="Gene3D" id="3.40.710.10">
    <property type="entry name" value="DD-peptidase/beta-lactamase superfamily"/>
    <property type="match status" value="1"/>
</dbReference>
<proteinExistence type="predicted"/>
<protein>
    <submittedName>
        <fullName evidence="7">Cell division protein FtsI (Penicillin-binding protein 3)</fullName>
    </submittedName>
</protein>
<evidence type="ECO:0000313" key="8">
    <source>
        <dbReference type="Proteomes" id="UP000295399"/>
    </source>
</evidence>
<dbReference type="GO" id="GO:0008658">
    <property type="term" value="F:penicillin binding"/>
    <property type="evidence" value="ECO:0007669"/>
    <property type="project" value="InterPro"/>
</dbReference>
<dbReference type="Proteomes" id="UP000295399">
    <property type="component" value="Unassembled WGS sequence"/>
</dbReference>
<dbReference type="PANTHER" id="PTHR30627">
    <property type="entry name" value="PEPTIDOGLYCAN D,D-TRANSPEPTIDASE"/>
    <property type="match status" value="1"/>
</dbReference>
<keyword evidence="4" id="KW-1133">Transmembrane helix</keyword>
<sequence length="560" mass="61203">MIRVDRLFRLQRPSLDQAHQRLSVLILLFAAGFLVVAGRAVDLGVFQYAGDPAAPVNPAEADHRWQRAEIVDRRGEVLATTVASQWLYADPRRIQKPEETALALAEILPGQTAGDILRRFRRPKEFVWIEHNLTPSQVAAVNALGEPGLNFKTGSLRLYPHGRLAAHALGYTGIDGEGLAGLEKFFDRRLTDPARLDEPLRLSLDLRVQHAATDELALAMDEFQAKGAVALVMDVHSGELLSLVSLPDYNANRYATATPEQKRNRATYEIYEQGSALKAVTIAAALDAGLVRLDDRIDATKPIRIAGYTIHDFHGQRRDLTVPEVFTYSSNIGSARLGDTLGAERQKRFFRQVGLLSPADVEVTEVSAPRYPERWGRIHTMTASFGHGVSISSVQLAQAMAAMVNGGRLQPATLLADADRQGRHRGRQVISPETSAVMRQLMRVAVVKGTGSFADVPGYRVAGKTSTAEKPGQTGGYDHDRVLSSFTGVFPAETPRYLVFAMLDEPHGTEATYQFAGGGWVAAPTVGKIIARIGPLLGVEPRPADQTFIREAALLVQEKD</sequence>
<keyword evidence="8" id="KW-1185">Reference proteome</keyword>
<dbReference type="OrthoDB" id="9789078at2"/>
<dbReference type="PANTHER" id="PTHR30627:SF1">
    <property type="entry name" value="PEPTIDOGLYCAN D,D-TRANSPEPTIDASE FTSI"/>
    <property type="match status" value="1"/>
</dbReference>
<dbReference type="FunCoup" id="A0A4R2PF81">
    <property type="interactions" value="188"/>
</dbReference>
<keyword evidence="7" id="KW-0132">Cell division</keyword>
<feature type="domain" description="Penicillin-binding protein dimerisation" evidence="6">
    <location>
        <begin position="66"/>
        <end position="173"/>
    </location>
</feature>
<evidence type="ECO:0000313" key="7">
    <source>
        <dbReference type="EMBL" id="TCP32605.1"/>
    </source>
</evidence>
<dbReference type="SUPFAM" id="SSF56519">
    <property type="entry name" value="Penicillin binding protein dimerisation domain"/>
    <property type="match status" value="1"/>
</dbReference>
<evidence type="ECO:0000256" key="1">
    <source>
        <dbReference type="ARBA" id="ARBA00004370"/>
    </source>
</evidence>
<evidence type="ECO:0000256" key="4">
    <source>
        <dbReference type="SAM" id="Phobius"/>
    </source>
</evidence>
<evidence type="ECO:0000256" key="2">
    <source>
        <dbReference type="ARBA" id="ARBA00022645"/>
    </source>
</evidence>
<organism evidence="7 8">
    <name type="scientific">Rhodothalassium salexigens DSM 2132</name>
    <dbReference type="NCBI Taxonomy" id="1188247"/>
    <lineage>
        <taxon>Bacteria</taxon>
        <taxon>Pseudomonadati</taxon>
        <taxon>Pseudomonadota</taxon>
        <taxon>Alphaproteobacteria</taxon>
        <taxon>Rhodothalassiales</taxon>
        <taxon>Rhodothalassiaceae</taxon>
        <taxon>Rhodothalassium</taxon>
    </lineage>
</organism>
<evidence type="ECO:0000256" key="3">
    <source>
        <dbReference type="ARBA" id="ARBA00023136"/>
    </source>
</evidence>
<evidence type="ECO:0000259" key="5">
    <source>
        <dbReference type="Pfam" id="PF00905"/>
    </source>
</evidence>
<feature type="transmembrane region" description="Helical" evidence="4">
    <location>
        <begin position="21"/>
        <end position="41"/>
    </location>
</feature>
<keyword evidence="4" id="KW-0812">Transmembrane</keyword>
<dbReference type="GO" id="GO:0005886">
    <property type="term" value="C:plasma membrane"/>
    <property type="evidence" value="ECO:0007669"/>
    <property type="project" value="TreeGrafter"/>
</dbReference>
<dbReference type="InterPro" id="IPR005311">
    <property type="entry name" value="PBP_dimer"/>
</dbReference>
<reference evidence="7 8" key="1">
    <citation type="submission" date="2019-03" db="EMBL/GenBank/DDBJ databases">
        <title>Genomic Encyclopedia of Type Strains, Phase IV (KMG-IV): sequencing the most valuable type-strain genomes for metagenomic binning, comparative biology and taxonomic classification.</title>
        <authorList>
            <person name="Goeker M."/>
        </authorList>
    </citation>
    <scope>NUCLEOTIDE SEQUENCE [LARGE SCALE GENOMIC DNA]</scope>
    <source>
        <strain evidence="7 8">DSM 2132</strain>
    </source>
</reference>
<dbReference type="InterPro" id="IPR012338">
    <property type="entry name" value="Beta-lactam/transpept-like"/>
</dbReference>
<evidence type="ECO:0000259" key="6">
    <source>
        <dbReference type="Pfam" id="PF03717"/>
    </source>
</evidence>
<dbReference type="InterPro" id="IPR050515">
    <property type="entry name" value="Beta-lactam/transpept"/>
</dbReference>
<dbReference type="InParanoid" id="A0A4R2PF81"/>
<dbReference type="InterPro" id="IPR036138">
    <property type="entry name" value="PBP_dimer_sf"/>
</dbReference>
<dbReference type="RefSeq" id="WP_132709088.1">
    <property type="nucleotide sequence ID" value="NZ_JACIGF010000009.1"/>
</dbReference>
<dbReference type="GO" id="GO:0051301">
    <property type="term" value="P:cell division"/>
    <property type="evidence" value="ECO:0007669"/>
    <property type="project" value="UniProtKB-KW"/>
</dbReference>
<comment type="subcellular location">
    <subcellularLocation>
        <location evidence="1">Membrane</location>
    </subcellularLocation>
</comment>
<keyword evidence="2" id="KW-0121">Carboxypeptidase</keyword>
<gene>
    <name evidence="7" type="ORF">EV659_10998</name>
</gene>
<dbReference type="Gene3D" id="3.90.1310.10">
    <property type="entry name" value="Penicillin-binding protein 2a (Domain 2)"/>
    <property type="match status" value="1"/>
</dbReference>
<keyword evidence="7" id="KW-0131">Cell cycle</keyword>
<dbReference type="Pfam" id="PF03717">
    <property type="entry name" value="PBP_dimer"/>
    <property type="match status" value="1"/>
</dbReference>
<dbReference type="Pfam" id="PF00905">
    <property type="entry name" value="Transpeptidase"/>
    <property type="match status" value="1"/>
</dbReference>
<dbReference type="GO" id="GO:0071555">
    <property type="term" value="P:cell wall organization"/>
    <property type="evidence" value="ECO:0007669"/>
    <property type="project" value="TreeGrafter"/>
</dbReference>
<keyword evidence="2" id="KW-0378">Hydrolase</keyword>
<keyword evidence="2" id="KW-0645">Protease</keyword>
<comment type="caution">
    <text evidence="7">The sequence shown here is derived from an EMBL/GenBank/DDBJ whole genome shotgun (WGS) entry which is preliminary data.</text>
</comment>
<name>A0A4R2PF81_RHOSA</name>
<dbReference type="Gene3D" id="3.30.450.330">
    <property type="match status" value="1"/>
</dbReference>
<dbReference type="EMBL" id="SLXO01000009">
    <property type="protein sequence ID" value="TCP32605.1"/>
    <property type="molecule type" value="Genomic_DNA"/>
</dbReference>